<feature type="domain" description="DinB-like" evidence="5">
    <location>
        <begin position="16"/>
        <end position="132"/>
    </location>
</feature>
<dbReference type="InterPro" id="IPR016187">
    <property type="entry name" value="CTDL_fold"/>
</dbReference>
<evidence type="ECO:0000256" key="1">
    <source>
        <dbReference type="ARBA" id="ARBA00023002"/>
    </source>
</evidence>
<dbReference type="PANTHER" id="PTHR23150:SF36">
    <property type="entry name" value="HERCYNINE OXYGENASE"/>
    <property type="match status" value="1"/>
</dbReference>
<accession>A0A7W7B1M0</accession>
<keyword evidence="2" id="KW-0408">Iron</keyword>
<dbReference type="GO" id="GO:0052699">
    <property type="term" value="P:ergothioneine biosynthetic process"/>
    <property type="evidence" value="ECO:0007669"/>
    <property type="project" value="InterPro"/>
</dbReference>
<dbReference type="EMBL" id="JACHNZ010000020">
    <property type="protein sequence ID" value="MBB4632368.1"/>
    <property type="molecule type" value="Genomic_DNA"/>
</dbReference>
<dbReference type="InterPro" id="IPR051043">
    <property type="entry name" value="Sulfatase_Mod_Factor_Kinase"/>
</dbReference>
<comment type="caution">
    <text evidence="6">The sequence shown here is derived from an EMBL/GenBank/DDBJ whole genome shotgun (WGS) entry which is preliminary data.</text>
</comment>
<dbReference type="RefSeq" id="WP_184068774.1">
    <property type="nucleotide sequence ID" value="NZ_JACHNZ010000020.1"/>
</dbReference>
<evidence type="ECO:0000313" key="7">
    <source>
        <dbReference type="Proteomes" id="UP000566324"/>
    </source>
</evidence>
<name>A0A7W7B1M0_9SPHN</name>
<evidence type="ECO:0000256" key="3">
    <source>
        <dbReference type="ARBA" id="ARBA00037882"/>
    </source>
</evidence>
<keyword evidence="7" id="KW-1185">Reference proteome</keyword>
<dbReference type="InterPro" id="IPR005532">
    <property type="entry name" value="SUMF_dom"/>
</dbReference>
<dbReference type="SUPFAM" id="SSF109854">
    <property type="entry name" value="DinB/YfiT-like putative metalloenzymes"/>
    <property type="match status" value="1"/>
</dbReference>
<organism evidence="6 7">
    <name type="scientific">Sphingosinicella soli</name>
    <dbReference type="NCBI Taxonomy" id="333708"/>
    <lineage>
        <taxon>Bacteria</taxon>
        <taxon>Pseudomonadati</taxon>
        <taxon>Pseudomonadota</taxon>
        <taxon>Alphaproteobacteria</taxon>
        <taxon>Sphingomonadales</taxon>
        <taxon>Sphingosinicellaceae</taxon>
        <taxon>Sphingosinicella</taxon>
    </lineage>
</organism>
<evidence type="ECO:0000313" key="6">
    <source>
        <dbReference type="EMBL" id="MBB4632368.1"/>
    </source>
</evidence>
<dbReference type="PANTHER" id="PTHR23150">
    <property type="entry name" value="SULFATASE MODIFYING FACTOR 1, 2"/>
    <property type="match status" value="1"/>
</dbReference>
<feature type="domain" description="Sulfatase-modifying factor enzyme-like" evidence="4">
    <location>
        <begin position="181"/>
        <end position="313"/>
    </location>
</feature>
<reference evidence="6 7" key="1">
    <citation type="submission" date="2020-08" db="EMBL/GenBank/DDBJ databases">
        <title>Genomic Encyclopedia of Type Strains, Phase IV (KMG-IV): sequencing the most valuable type-strain genomes for metagenomic binning, comparative biology and taxonomic classification.</title>
        <authorList>
            <person name="Goeker M."/>
        </authorList>
    </citation>
    <scope>NUCLEOTIDE SEQUENCE [LARGE SCALE GENOMIC DNA]</scope>
    <source>
        <strain evidence="6 7">DSM 17328</strain>
    </source>
</reference>
<gene>
    <name evidence="6" type="ORF">GGQ98_001993</name>
</gene>
<dbReference type="SUPFAM" id="SSF56436">
    <property type="entry name" value="C-type lectin-like"/>
    <property type="match status" value="1"/>
</dbReference>
<evidence type="ECO:0000256" key="2">
    <source>
        <dbReference type="ARBA" id="ARBA00023004"/>
    </source>
</evidence>
<dbReference type="InterPro" id="IPR024775">
    <property type="entry name" value="DinB-like"/>
</dbReference>
<dbReference type="AlphaFoldDB" id="A0A7W7B1M0"/>
<keyword evidence="1" id="KW-0560">Oxidoreductase</keyword>
<dbReference type="InterPro" id="IPR034660">
    <property type="entry name" value="DinB/YfiT-like"/>
</dbReference>
<comment type="pathway">
    <text evidence="3">Amino-acid biosynthesis; ergothioneine biosynthesis.</text>
</comment>
<sequence length="402" mass="44446">MVLRTVSRHAELRDLLQNTRQRSLALAAPLSDADASVQSMPDASPAKWHLAHTTWFFETFVLTPHVAGYAVFDPAYGYLFNSYYEAAGPRLRRDRRGMLTRPSLAEILAWRAHVDAALDAAIDDLPEAARTLATLGCHHEQQHQELLLTDILHLFSENPLAPAFAPDAPFPPAARDAAHDWAAHPGGIVSIGHGGDGFAFDCETPRHDVLLQPFALGSRLVTNAEWTAFIDDGGYRTPSLWLSDGWAWVQREAVSAPLYRERGDTGWSAMTLAGRQPVDPAAPATHVSYFEADAFARWAGARLPREAEWEAMAESPALSQMFGVCWQWTETAYAAYPRFRPAAGAVGEYNGKFMCGQFVLRGSSCATPPGHSRSSYRNFFYPHQRWQFTGVRLAKDMGTDAS</sequence>
<dbReference type="Gene3D" id="3.90.1580.10">
    <property type="entry name" value="paralog of FGE (formylglycine-generating enzyme)"/>
    <property type="match status" value="2"/>
</dbReference>
<dbReference type="InterPro" id="IPR042095">
    <property type="entry name" value="SUMF_sf"/>
</dbReference>
<dbReference type="Pfam" id="PF03781">
    <property type="entry name" value="FGE-sulfatase"/>
    <property type="match status" value="1"/>
</dbReference>
<dbReference type="Pfam" id="PF12867">
    <property type="entry name" value="DinB_2"/>
    <property type="match status" value="1"/>
</dbReference>
<dbReference type="Proteomes" id="UP000566324">
    <property type="component" value="Unassembled WGS sequence"/>
</dbReference>
<dbReference type="InterPro" id="IPR017806">
    <property type="entry name" value="EgtB"/>
</dbReference>
<evidence type="ECO:0000259" key="5">
    <source>
        <dbReference type="Pfam" id="PF12867"/>
    </source>
</evidence>
<proteinExistence type="predicted"/>
<evidence type="ECO:0000259" key="4">
    <source>
        <dbReference type="Pfam" id="PF03781"/>
    </source>
</evidence>
<dbReference type="NCBIfam" id="TIGR03440">
    <property type="entry name" value="egtB_TIGR03440"/>
    <property type="match status" value="1"/>
</dbReference>
<protein>
    <submittedName>
        <fullName evidence="6">Ergothioneine biosynthesis protein EgtB</fullName>
    </submittedName>
</protein>